<feature type="domain" description="Competence protein CoiA-like N-terminal" evidence="2">
    <location>
        <begin position="16"/>
        <end position="60"/>
    </location>
</feature>
<dbReference type="InterPro" id="IPR057253">
    <property type="entry name" value="CoiA-like_N"/>
</dbReference>
<feature type="domain" description="Competence protein CoiA C-terminal" evidence="3">
    <location>
        <begin position="232"/>
        <end position="363"/>
    </location>
</feature>
<sequence length="380" mass="44369">MLYALNDQEQLQSIYQKSPAEISQLKGRAYFCPACREPVRIRSGLKVIPHFAHLPDNRCPSIKGGESEEHEAGKWLIYQWLVNQGYQVELEAYLPSIQQQPDVYLSGARRPIAVEYQCAKISVTEIRKRTKGYVDHGIFPLWILGPKHWKKKRADILQFNSFLQSFLYQWSSLYRLFFLHSRTKTLTTASGLRWLSPSSVTGLFHSYGLNQRTFPQIFSPGWSPPLPSISHHWEKAWYDNRTKYRRETGSKEKQFRQYLYLKGYHFSLIPSVCYLPVKSQVQLSVKPYIWQTRLFMDHFMPVSVGSPVEFPEMEVPVTVNQYKPDPVTEYAELLCGLNILKKTGNNKWVKTREVDFPSTMEEAFLDDRTTLARLKNLKIM</sequence>
<evidence type="ECO:0000259" key="3">
    <source>
        <dbReference type="Pfam" id="PF25166"/>
    </source>
</evidence>
<dbReference type="AlphaFoldDB" id="A0A845DQ02"/>
<protein>
    <recommendedName>
        <fullName evidence="6">Competence protein CoiA</fullName>
    </recommendedName>
</protein>
<dbReference type="Pfam" id="PF25166">
    <property type="entry name" value="CoiA_C"/>
    <property type="match status" value="1"/>
</dbReference>
<dbReference type="Pfam" id="PF25164">
    <property type="entry name" value="CoiA_N"/>
    <property type="match status" value="1"/>
</dbReference>
<dbReference type="InterPro" id="IPR021176">
    <property type="entry name" value="Competence-induced_CoiA"/>
</dbReference>
<name>A0A845DQ02_9BACI</name>
<comment type="caution">
    <text evidence="4">The sequence shown here is derived from an EMBL/GenBank/DDBJ whole genome shotgun (WGS) entry which is preliminary data.</text>
</comment>
<dbReference type="Proteomes" id="UP000460949">
    <property type="component" value="Unassembled WGS sequence"/>
</dbReference>
<organism evidence="4 5">
    <name type="scientific">Halobacillus litoralis</name>
    <dbReference type="NCBI Taxonomy" id="45668"/>
    <lineage>
        <taxon>Bacteria</taxon>
        <taxon>Bacillati</taxon>
        <taxon>Bacillota</taxon>
        <taxon>Bacilli</taxon>
        <taxon>Bacillales</taxon>
        <taxon>Bacillaceae</taxon>
        <taxon>Halobacillus</taxon>
    </lineage>
</organism>
<dbReference type="InterPro" id="IPR057252">
    <property type="entry name" value="CoiA_C"/>
</dbReference>
<evidence type="ECO:0000259" key="1">
    <source>
        <dbReference type="Pfam" id="PF06054"/>
    </source>
</evidence>
<dbReference type="EMBL" id="WMET01000001">
    <property type="protein sequence ID" value="MYL18462.1"/>
    <property type="molecule type" value="Genomic_DNA"/>
</dbReference>
<dbReference type="InterPro" id="IPR010330">
    <property type="entry name" value="CoiA_nuc"/>
</dbReference>
<evidence type="ECO:0000313" key="5">
    <source>
        <dbReference type="Proteomes" id="UP000460949"/>
    </source>
</evidence>
<gene>
    <name evidence="4" type="ORF">GLW04_01085</name>
</gene>
<feature type="domain" description="Competence protein CoiA nuclease-like" evidence="1">
    <location>
        <begin position="66"/>
        <end position="220"/>
    </location>
</feature>
<evidence type="ECO:0000259" key="2">
    <source>
        <dbReference type="Pfam" id="PF25164"/>
    </source>
</evidence>
<dbReference type="Pfam" id="PF06054">
    <property type="entry name" value="CoiA_nuc"/>
    <property type="match status" value="1"/>
</dbReference>
<dbReference type="PIRSF" id="PIRSF007487">
    <property type="entry name" value="Competence-induced_CoiA_bac"/>
    <property type="match status" value="1"/>
</dbReference>
<accession>A0A845DQ02</accession>
<proteinExistence type="predicted"/>
<reference evidence="4 5" key="1">
    <citation type="submission" date="2019-11" db="EMBL/GenBank/DDBJ databases">
        <title>Genome sequences of 17 halophilic strains isolated from different environments.</title>
        <authorList>
            <person name="Furrow R.E."/>
        </authorList>
    </citation>
    <scope>NUCLEOTIDE SEQUENCE [LARGE SCALE GENOMIC DNA]</scope>
    <source>
        <strain evidence="4 5">22511_23_Filter</strain>
    </source>
</reference>
<evidence type="ECO:0008006" key="6">
    <source>
        <dbReference type="Google" id="ProtNLM"/>
    </source>
</evidence>
<evidence type="ECO:0000313" key="4">
    <source>
        <dbReference type="EMBL" id="MYL18462.1"/>
    </source>
</evidence>